<accession>R0K923</accession>
<dbReference type="Gene3D" id="3.40.630.30">
    <property type="match status" value="1"/>
</dbReference>
<dbReference type="HOGENOM" id="CLU_060131_6_5_1"/>
<dbReference type="Pfam" id="PF00583">
    <property type="entry name" value="Acetyltransf_1"/>
    <property type="match status" value="1"/>
</dbReference>
<dbReference type="GeneID" id="19396945"/>
<dbReference type="eggNOG" id="ENOG502SQRM">
    <property type="taxonomic scope" value="Eukaryota"/>
</dbReference>
<protein>
    <recommendedName>
        <fullName evidence="1">N-acetyltransferase domain-containing protein</fullName>
    </recommendedName>
</protein>
<dbReference type="Proteomes" id="UP000016935">
    <property type="component" value="Unassembled WGS sequence"/>
</dbReference>
<proteinExistence type="predicted"/>
<dbReference type="PANTHER" id="PTHR42791">
    <property type="entry name" value="GNAT FAMILY ACETYLTRANSFERASE"/>
    <property type="match status" value="1"/>
</dbReference>
<dbReference type="InterPro" id="IPR000182">
    <property type="entry name" value="GNAT_dom"/>
</dbReference>
<dbReference type="EMBL" id="KB908515">
    <property type="protein sequence ID" value="EOA89478.1"/>
    <property type="molecule type" value="Genomic_DNA"/>
</dbReference>
<dbReference type="InterPro" id="IPR016181">
    <property type="entry name" value="Acyl_CoA_acyltransferase"/>
</dbReference>
<dbReference type="GO" id="GO:0016747">
    <property type="term" value="F:acyltransferase activity, transferring groups other than amino-acyl groups"/>
    <property type="evidence" value="ECO:0007669"/>
    <property type="project" value="InterPro"/>
</dbReference>
<dbReference type="SUPFAM" id="SSF55729">
    <property type="entry name" value="Acyl-CoA N-acyltransferases (Nat)"/>
    <property type="match status" value="1"/>
</dbReference>
<keyword evidence="3" id="KW-1185">Reference proteome</keyword>
<feature type="domain" description="N-acetyltransferase" evidence="1">
    <location>
        <begin position="3"/>
        <end position="210"/>
    </location>
</feature>
<dbReference type="PANTHER" id="PTHR42791:SF14">
    <property type="entry name" value="N-ACETYLTRANSFERASE DOMAIN-CONTAINING PROTEIN"/>
    <property type="match status" value="1"/>
</dbReference>
<dbReference type="OrthoDB" id="410198at2759"/>
<dbReference type="CDD" id="cd04301">
    <property type="entry name" value="NAT_SF"/>
    <property type="match status" value="1"/>
</dbReference>
<dbReference type="RefSeq" id="XP_008023245.1">
    <property type="nucleotide sequence ID" value="XM_008025054.1"/>
</dbReference>
<reference evidence="2 3" key="1">
    <citation type="journal article" date="2012" name="PLoS Pathog.">
        <title>Diverse lifestyles and strategies of plant pathogenesis encoded in the genomes of eighteen Dothideomycetes fungi.</title>
        <authorList>
            <person name="Ohm R.A."/>
            <person name="Feau N."/>
            <person name="Henrissat B."/>
            <person name="Schoch C.L."/>
            <person name="Horwitz B.A."/>
            <person name="Barry K.W."/>
            <person name="Condon B.J."/>
            <person name="Copeland A.C."/>
            <person name="Dhillon B."/>
            <person name="Glaser F."/>
            <person name="Hesse C.N."/>
            <person name="Kosti I."/>
            <person name="LaButti K."/>
            <person name="Lindquist E.A."/>
            <person name="Lucas S."/>
            <person name="Salamov A.A."/>
            <person name="Bradshaw R.E."/>
            <person name="Ciuffetti L."/>
            <person name="Hamelin R.C."/>
            <person name="Kema G.H.J."/>
            <person name="Lawrence C."/>
            <person name="Scott J.A."/>
            <person name="Spatafora J.W."/>
            <person name="Turgeon B.G."/>
            <person name="de Wit P.J.G.M."/>
            <person name="Zhong S."/>
            <person name="Goodwin S.B."/>
            <person name="Grigoriev I.V."/>
        </authorList>
    </citation>
    <scope>NUCLEOTIDE SEQUENCE [LARGE SCALE GENOMIC DNA]</scope>
    <source>
        <strain evidence="3">28A</strain>
    </source>
</reference>
<sequence>MAFVVREVSDDEIPRVCEIESVSFNDGPLAPILAPGPFPEDGTEEQVEQWIKTRKENSSIRYMQAYDEAAGKMAAFSQWYILDTPEAVATAARPSPPTVIPGKNAEACSLFFSSMVEQKRAILGDKPHIYLRLLLTDPAFQGRGAGSLLMKWGIEKSEELGLPIYLESSEAGYKFYQNRGFKDVEVLEIDFRPHGGPIHKQPLMMRFPGEA</sequence>
<organism evidence="2 3">
    <name type="scientific">Exserohilum turcicum (strain 28A)</name>
    <name type="common">Northern leaf blight fungus</name>
    <name type="synonym">Setosphaeria turcica</name>
    <dbReference type="NCBI Taxonomy" id="671987"/>
    <lineage>
        <taxon>Eukaryota</taxon>
        <taxon>Fungi</taxon>
        <taxon>Dikarya</taxon>
        <taxon>Ascomycota</taxon>
        <taxon>Pezizomycotina</taxon>
        <taxon>Dothideomycetes</taxon>
        <taxon>Pleosporomycetidae</taxon>
        <taxon>Pleosporales</taxon>
        <taxon>Pleosporineae</taxon>
        <taxon>Pleosporaceae</taxon>
        <taxon>Exserohilum</taxon>
    </lineage>
</organism>
<reference evidence="2 3" key="2">
    <citation type="journal article" date="2013" name="PLoS Genet.">
        <title>Comparative genome structure, secondary metabolite, and effector coding capacity across Cochliobolus pathogens.</title>
        <authorList>
            <person name="Condon B.J."/>
            <person name="Leng Y."/>
            <person name="Wu D."/>
            <person name="Bushley K.E."/>
            <person name="Ohm R.A."/>
            <person name="Otillar R."/>
            <person name="Martin J."/>
            <person name="Schackwitz W."/>
            <person name="Grimwood J."/>
            <person name="MohdZainudin N."/>
            <person name="Xue C."/>
            <person name="Wang R."/>
            <person name="Manning V.A."/>
            <person name="Dhillon B."/>
            <person name="Tu Z.J."/>
            <person name="Steffenson B.J."/>
            <person name="Salamov A."/>
            <person name="Sun H."/>
            <person name="Lowry S."/>
            <person name="LaButti K."/>
            <person name="Han J."/>
            <person name="Copeland A."/>
            <person name="Lindquist E."/>
            <person name="Barry K."/>
            <person name="Schmutz J."/>
            <person name="Baker S.E."/>
            <person name="Ciuffetti L.M."/>
            <person name="Grigoriev I.V."/>
            <person name="Zhong S."/>
            <person name="Turgeon B.G."/>
        </authorList>
    </citation>
    <scope>NUCLEOTIDE SEQUENCE [LARGE SCALE GENOMIC DNA]</scope>
    <source>
        <strain evidence="3">28A</strain>
    </source>
</reference>
<dbReference type="AlphaFoldDB" id="R0K923"/>
<evidence type="ECO:0000259" key="1">
    <source>
        <dbReference type="PROSITE" id="PS51186"/>
    </source>
</evidence>
<dbReference type="STRING" id="671987.R0K923"/>
<dbReference type="InterPro" id="IPR052523">
    <property type="entry name" value="Trichothecene_AcTrans"/>
</dbReference>
<evidence type="ECO:0000313" key="3">
    <source>
        <dbReference type="Proteomes" id="UP000016935"/>
    </source>
</evidence>
<dbReference type="PROSITE" id="PS51186">
    <property type="entry name" value="GNAT"/>
    <property type="match status" value="1"/>
</dbReference>
<evidence type="ECO:0000313" key="2">
    <source>
        <dbReference type="EMBL" id="EOA89478.1"/>
    </source>
</evidence>
<name>R0K923_EXST2</name>
<gene>
    <name evidence="2" type="ORF">SETTUDRAFT_147982</name>
</gene>